<gene>
    <name evidence="1" type="ORF">GCM10009663_65590</name>
</gene>
<dbReference type="InterPro" id="IPR029033">
    <property type="entry name" value="His_PPase_superfam"/>
</dbReference>
<dbReference type="PANTHER" id="PTHR47623:SF1">
    <property type="entry name" value="OS09G0287300 PROTEIN"/>
    <property type="match status" value="1"/>
</dbReference>
<evidence type="ECO:0000313" key="1">
    <source>
        <dbReference type="EMBL" id="GAA1116105.1"/>
    </source>
</evidence>
<name>A0ABN1U6G5_9ACTN</name>
<organism evidence="1 2">
    <name type="scientific">Kitasatospora arboriphila</name>
    <dbReference type="NCBI Taxonomy" id="258052"/>
    <lineage>
        <taxon>Bacteria</taxon>
        <taxon>Bacillati</taxon>
        <taxon>Actinomycetota</taxon>
        <taxon>Actinomycetes</taxon>
        <taxon>Kitasatosporales</taxon>
        <taxon>Streptomycetaceae</taxon>
        <taxon>Kitasatospora</taxon>
    </lineage>
</organism>
<dbReference type="Gene3D" id="3.40.50.1240">
    <property type="entry name" value="Phosphoglycerate mutase-like"/>
    <property type="match status" value="1"/>
</dbReference>
<dbReference type="SUPFAM" id="SSF53254">
    <property type="entry name" value="Phosphoglycerate mutase-like"/>
    <property type="match status" value="1"/>
</dbReference>
<evidence type="ECO:0000313" key="2">
    <source>
        <dbReference type="Proteomes" id="UP001499987"/>
    </source>
</evidence>
<keyword evidence="2" id="KW-1185">Reference proteome</keyword>
<accession>A0ABN1U6G5</accession>
<sequence>MATEGGGGEDTHVNASESRTLVVLRHAKSAWPEGVPDARRPLGPRGLRDAPVAGRWLHDRGLVPEAVVCSPALRTRQTLELAAAGWDEAPPTEFDERIYAADGGELVEVVRGLDATVGTALLVGHQPGVQDLVEFLAAGTGGEAMARLRTKFPTSGIAVLALAGPWRDAAGRGARLLDFAVPRG</sequence>
<dbReference type="InterPro" id="IPR013078">
    <property type="entry name" value="His_Pase_superF_clade-1"/>
</dbReference>
<comment type="caution">
    <text evidence="1">The sequence shown here is derived from an EMBL/GenBank/DDBJ whole genome shotgun (WGS) entry which is preliminary data.</text>
</comment>
<dbReference type="SMART" id="SM00855">
    <property type="entry name" value="PGAM"/>
    <property type="match status" value="1"/>
</dbReference>
<protein>
    <submittedName>
        <fullName evidence="1">Histidine phosphatase family protein</fullName>
    </submittedName>
</protein>
<dbReference type="PANTHER" id="PTHR47623">
    <property type="entry name" value="OS09G0287300 PROTEIN"/>
    <property type="match status" value="1"/>
</dbReference>
<dbReference type="CDD" id="cd07067">
    <property type="entry name" value="HP_PGM_like"/>
    <property type="match status" value="1"/>
</dbReference>
<dbReference type="EMBL" id="BAAALD010000098">
    <property type="protein sequence ID" value="GAA1116105.1"/>
    <property type="molecule type" value="Genomic_DNA"/>
</dbReference>
<reference evidence="1 2" key="1">
    <citation type="journal article" date="2019" name="Int. J. Syst. Evol. Microbiol.">
        <title>The Global Catalogue of Microorganisms (GCM) 10K type strain sequencing project: providing services to taxonomists for standard genome sequencing and annotation.</title>
        <authorList>
            <consortium name="The Broad Institute Genomics Platform"/>
            <consortium name="The Broad Institute Genome Sequencing Center for Infectious Disease"/>
            <person name="Wu L."/>
            <person name="Ma J."/>
        </authorList>
    </citation>
    <scope>NUCLEOTIDE SEQUENCE [LARGE SCALE GENOMIC DNA]</scope>
    <source>
        <strain evidence="1 2">JCM 13002</strain>
    </source>
</reference>
<dbReference type="Proteomes" id="UP001499987">
    <property type="component" value="Unassembled WGS sequence"/>
</dbReference>
<dbReference type="Pfam" id="PF00300">
    <property type="entry name" value="His_Phos_1"/>
    <property type="match status" value="1"/>
</dbReference>
<proteinExistence type="predicted"/>